<sequence>MLLLVTAAKAGNTPEQMTSLYLRAMVNYERDAARELNHLTAAPMKRQGLPLLDLNWIQQIHERAPAQFAAKLAKQRGESFREPARAMMAAQIALLKQVRCSVLDSREESQGKLVFARVRYRCEGPDLLSGEEALRALLKDVYLARAEGGDLQQIERVALERMAALYQAARQTRTIEGEFSLQRFGSSKQPLWWSESGSMLPQQVLAALLQPVPCASSESRCDMNEVRQQLGLPRPSASDR</sequence>
<evidence type="ECO:0000313" key="1">
    <source>
        <dbReference type="EMBL" id="NLR75734.1"/>
    </source>
</evidence>
<keyword evidence="2" id="KW-1185">Reference proteome</keyword>
<organism evidence="1 2">
    <name type="scientific">Leeia aquatica</name>
    <dbReference type="NCBI Taxonomy" id="2725557"/>
    <lineage>
        <taxon>Bacteria</taxon>
        <taxon>Pseudomonadati</taxon>
        <taxon>Pseudomonadota</taxon>
        <taxon>Betaproteobacteria</taxon>
        <taxon>Neisseriales</taxon>
        <taxon>Leeiaceae</taxon>
        <taxon>Leeia</taxon>
    </lineage>
</organism>
<dbReference type="AlphaFoldDB" id="A0A847S743"/>
<protein>
    <submittedName>
        <fullName evidence="1">Uncharacterized protein</fullName>
    </submittedName>
</protein>
<accession>A0A847S743</accession>
<name>A0A847S743_9NEIS</name>
<dbReference type="EMBL" id="JABAIM010000002">
    <property type="protein sequence ID" value="NLR75734.1"/>
    <property type="molecule type" value="Genomic_DNA"/>
</dbReference>
<dbReference type="RefSeq" id="WP_168877378.1">
    <property type="nucleotide sequence ID" value="NZ_JABAIM010000002.1"/>
</dbReference>
<proteinExistence type="predicted"/>
<evidence type="ECO:0000313" key="2">
    <source>
        <dbReference type="Proteomes" id="UP000587991"/>
    </source>
</evidence>
<dbReference type="Proteomes" id="UP000587991">
    <property type="component" value="Unassembled WGS sequence"/>
</dbReference>
<reference evidence="1 2" key="1">
    <citation type="submission" date="2020-04" db="EMBL/GenBank/DDBJ databases">
        <title>Draft genome of Leeia sp. IMCC25680.</title>
        <authorList>
            <person name="Song J."/>
            <person name="Cho J.-C."/>
        </authorList>
    </citation>
    <scope>NUCLEOTIDE SEQUENCE [LARGE SCALE GENOMIC DNA]</scope>
    <source>
        <strain evidence="1 2">IMCC25680</strain>
    </source>
</reference>
<comment type="caution">
    <text evidence="1">The sequence shown here is derived from an EMBL/GenBank/DDBJ whole genome shotgun (WGS) entry which is preliminary data.</text>
</comment>
<gene>
    <name evidence="1" type="ORF">HF682_11225</name>
</gene>